<dbReference type="GO" id="GO:0005886">
    <property type="term" value="C:plasma membrane"/>
    <property type="evidence" value="ECO:0007669"/>
    <property type="project" value="TreeGrafter"/>
</dbReference>
<dbReference type="Proteomes" id="UP001205920">
    <property type="component" value="Unassembled WGS sequence"/>
</dbReference>
<dbReference type="PANTHER" id="PTHR38095:SF1">
    <property type="entry name" value="ANAEROBIC DIMETHYL SULFOXIDE REDUCTASE CHAIN YNFH"/>
    <property type="match status" value="1"/>
</dbReference>
<proteinExistence type="predicted"/>
<dbReference type="GO" id="GO:0019645">
    <property type="term" value="P:anaerobic electron transport chain"/>
    <property type="evidence" value="ECO:0007669"/>
    <property type="project" value="InterPro"/>
</dbReference>
<gene>
    <name evidence="2" type="ORF">JMN37_02580</name>
</gene>
<dbReference type="EMBL" id="JAEUWV010000002">
    <property type="protein sequence ID" value="MCO6393877.1"/>
    <property type="molecule type" value="Genomic_DNA"/>
</dbReference>
<dbReference type="RefSeq" id="WP_070363071.1">
    <property type="nucleotide sequence ID" value="NZ_JAEUWV010000002.1"/>
</dbReference>
<keyword evidence="1" id="KW-0472">Membrane</keyword>
<feature type="transmembrane region" description="Helical" evidence="1">
    <location>
        <begin position="283"/>
        <end position="304"/>
    </location>
</feature>
<feature type="transmembrane region" description="Helical" evidence="1">
    <location>
        <begin position="6"/>
        <end position="32"/>
    </location>
</feature>
<keyword evidence="3" id="KW-1185">Reference proteome</keyword>
<sequence>MNMHEWPLTFFTTFGQMAVGAFFVLGVITMVGRTRYSANAINRICVPALYAIGPIMIAGFCLAFFHLGNPINALNVMRHISSSGLTQELVGGCIFAALGFLFAACQFFDWGSVGTRTTIAVITAIAGIGFIATMARLYMLPTIPSWNHWTTPAAFYLSAAVTGLLAIAVALTAYNWLEDSELIKKLIPSARNEDQTDAQKEEVWDLIHASLRWIGIALTVVVPLIFIVMVFNYGRPAGPNPAQFEFNMTAFVIRIGLLLVGAFIVGLILAFGGRTRRPTSSAMLWITVAYILVVIAELLGRFMFYGAVDRIGI</sequence>
<feature type="transmembrane region" description="Helical" evidence="1">
    <location>
        <begin position="89"/>
        <end position="108"/>
    </location>
</feature>
<keyword evidence="1" id="KW-0812">Transmembrane</keyword>
<dbReference type="PANTHER" id="PTHR38095">
    <property type="entry name" value="ANAEROBIC DIMETHYL SULFOXIDE REDUCTASE CHAIN YNFH"/>
    <property type="match status" value="1"/>
</dbReference>
<reference evidence="2 3" key="1">
    <citation type="submission" date="2021-01" db="EMBL/GenBank/DDBJ databases">
        <title>Identification and Characterization of Corynebacterium sp.</title>
        <authorList>
            <person name="Luo Q."/>
            <person name="Qu P."/>
            <person name="Chen Q."/>
        </authorList>
    </citation>
    <scope>NUCLEOTIDE SEQUENCE [LARGE SCALE GENOMIC DNA]</scope>
    <source>
        <strain evidence="2 3">MC-18</strain>
    </source>
</reference>
<dbReference type="AlphaFoldDB" id="A0AAW5HSF5"/>
<dbReference type="Pfam" id="PF04976">
    <property type="entry name" value="DmsC"/>
    <property type="match status" value="1"/>
</dbReference>
<feature type="transmembrane region" description="Helical" evidence="1">
    <location>
        <begin position="44"/>
        <end position="69"/>
    </location>
</feature>
<feature type="transmembrane region" description="Helical" evidence="1">
    <location>
        <begin position="251"/>
        <end position="271"/>
    </location>
</feature>
<feature type="transmembrane region" description="Helical" evidence="1">
    <location>
        <begin position="153"/>
        <end position="177"/>
    </location>
</feature>
<dbReference type="InterPro" id="IPR007059">
    <property type="entry name" value="DmsC"/>
</dbReference>
<feature type="transmembrane region" description="Helical" evidence="1">
    <location>
        <begin position="120"/>
        <end position="141"/>
    </location>
</feature>
<feature type="transmembrane region" description="Helical" evidence="1">
    <location>
        <begin position="210"/>
        <end position="231"/>
    </location>
</feature>
<protein>
    <submittedName>
        <fullName evidence="2">Dimethyl sulfoxide reductase anchor subunit</fullName>
    </submittedName>
</protein>
<name>A0AAW5HSF5_9CORY</name>
<organism evidence="2 3">
    <name type="scientific">Corynebacterium lipophilum</name>
    <dbReference type="NCBI Taxonomy" id="2804918"/>
    <lineage>
        <taxon>Bacteria</taxon>
        <taxon>Bacillati</taxon>
        <taxon>Actinomycetota</taxon>
        <taxon>Actinomycetes</taxon>
        <taxon>Mycobacteriales</taxon>
        <taxon>Corynebacteriaceae</taxon>
        <taxon>Corynebacterium</taxon>
    </lineage>
</organism>
<dbReference type="GO" id="GO:0009390">
    <property type="term" value="C:dimethyl sulfoxide reductase complex"/>
    <property type="evidence" value="ECO:0007669"/>
    <property type="project" value="TreeGrafter"/>
</dbReference>
<keyword evidence="1" id="KW-1133">Transmembrane helix</keyword>
<evidence type="ECO:0000313" key="3">
    <source>
        <dbReference type="Proteomes" id="UP001205920"/>
    </source>
</evidence>
<evidence type="ECO:0000313" key="2">
    <source>
        <dbReference type="EMBL" id="MCO6393877.1"/>
    </source>
</evidence>
<evidence type="ECO:0000256" key="1">
    <source>
        <dbReference type="SAM" id="Phobius"/>
    </source>
</evidence>
<accession>A0AAW5HSF5</accession>
<comment type="caution">
    <text evidence="2">The sequence shown here is derived from an EMBL/GenBank/DDBJ whole genome shotgun (WGS) entry which is preliminary data.</text>
</comment>
<dbReference type="GO" id="GO:0009389">
    <property type="term" value="F:dimethyl sulfoxide reductase activity"/>
    <property type="evidence" value="ECO:0007669"/>
    <property type="project" value="TreeGrafter"/>
</dbReference>